<protein>
    <submittedName>
        <fullName evidence="9">Lactate utilization protein</fullName>
    </submittedName>
</protein>
<dbReference type="Gene3D" id="1.10.1060.10">
    <property type="entry name" value="Alpha-helical ferredoxin"/>
    <property type="match status" value="1"/>
</dbReference>
<keyword evidence="10" id="KW-1185">Reference proteome</keyword>
<keyword evidence="6" id="KW-0408">Iron</keyword>
<comment type="caution">
    <text evidence="9">The sequence shown here is derived from an EMBL/GenBank/DDBJ whole genome shotgun (WGS) entry which is preliminary data.</text>
</comment>
<evidence type="ECO:0000256" key="3">
    <source>
        <dbReference type="ARBA" id="ARBA00022723"/>
    </source>
</evidence>
<keyword evidence="5" id="KW-0249">Electron transport</keyword>
<gene>
    <name evidence="9" type="ORF">D1614_08945</name>
</gene>
<dbReference type="InterPro" id="IPR024185">
    <property type="entry name" value="FTHF_cligase-like_sf"/>
</dbReference>
<feature type="domain" description="4Fe-4S ferredoxin-type" evidence="8">
    <location>
        <begin position="348"/>
        <end position="378"/>
    </location>
</feature>
<evidence type="ECO:0000313" key="10">
    <source>
        <dbReference type="Proteomes" id="UP000265926"/>
    </source>
</evidence>
<dbReference type="GO" id="GO:0046872">
    <property type="term" value="F:metal ion binding"/>
    <property type="evidence" value="ECO:0007669"/>
    <property type="project" value="UniProtKB-KW"/>
</dbReference>
<keyword evidence="3" id="KW-0479">Metal-binding</keyword>
<dbReference type="GO" id="GO:0051539">
    <property type="term" value="F:4 iron, 4 sulfur cluster binding"/>
    <property type="evidence" value="ECO:0007669"/>
    <property type="project" value="UniProtKB-KW"/>
</dbReference>
<dbReference type="GO" id="GO:0006089">
    <property type="term" value="P:lactate metabolic process"/>
    <property type="evidence" value="ECO:0007669"/>
    <property type="project" value="InterPro"/>
</dbReference>
<dbReference type="SUPFAM" id="SSF46548">
    <property type="entry name" value="alpha-helical ferredoxin"/>
    <property type="match status" value="1"/>
</dbReference>
<reference evidence="9 10" key="1">
    <citation type="submission" date="2018-08" db="EMBL/GenBank/DDBJ databases">
        <title>Pallidiluteibacterium maritimus gen. nov., sp. nov., isolated from coastal sediment.</title>
        <authorList>
            <person name="Zhou L.Y."/>
        </authorList>
    </citation>
    <scope>NUCLEOTIDE SEQUENCE [LARGE SCALE GENOMIC DNA]</scope>
    <source>
        <strain evidence="9 10">XSD2</strain>
    </source>
</reference>
<evidence type="ECO:0000256" key="1">
    <source>
        <dbReference type="ARBA" id="ARBA00022448"/>
    </source>
</evidence>
<keyword evidence="4" id="KW-0677">Repeat</keyword>
<dbReference type="OrthoDB" id="9782337at2"/>
<evidence type="ECO:0000256" key="2">
    <source>
        <dbReference type="ARBA" id="ARBA00022485"/>
    </source>
</evidence>
<dbReference type="InterPro" id="IPR009051">
    <property type="entry name" value="Helical_ferredxn"/>
</dbReference>
<dbReference type="AlphaFoldDB" id="A0A399SX24"/>
<keyword evidence="7" id="KW-0411">Iron-sulfur</keyword>
<evidence type="ECO:0000313" key="9">
    <source>
        <dbReference type="EMBL" id="RIJ48650.1"/>
    </source>
</evidence>
<dbReference type="SUPFAM" id="SSF100950">
    <property type="entry name" value="NagB/RpiA/CoA transferase-like"/>
    <property type="match status" value="1"/>
</dbReference>
<dbReference type="EMBL" id="QWGR01000004">
    <property type="protein sequence ID" value="RIJ48650.1"/>
    <property type="molecule type" value="Genomic_DNA"/>
</dbReference>
<dbReference type="RefSeq" id="WP_119437570.1">
    <property type="nucleotide sequence ID" value="NZ_QWGR01000004.1"/>
</dbReference>
<dbReference type="Gene3D" id="3.40.50.10420">
    <property type="entry name" value="NagB/RpiA/CoA transferase-like"/>
    <property type="match status" value="1"/>
</dbReference>
<evidence type="ECO:0000256" key="5">
    <source>
        <dbReference type="ARBA" id="ARBA00022982"/>
    </source>
</evidence>
<dbReference type="InterPro" id="IPR017896">
    <property type="entry name" value="4Fe4S_Fe-S-bd"/>
</dbReference>
<dbReference type="PANTHER" id="PTHR47153">
    <property type="entry name" value="LACTATE UTILIZATION PROTEIN B"/>
    <property type="match status" value="1"/>
</dbReference>
<dbReference type="PROSITE" id="PS51379">
    <property type="entry name" value="4FE4S_FER_2"/>
    <property type="match status" value="2"/>
</dbReference>
<dbReference type="InterPro" id="IPR037171">
    <property type="entry name" value="NagB/RpiA_transferase-like"/>
</dbReference>
<accession>A0A399SX24</accession>
<dbReference type="InterPro" id="IPR017900">
    <property type="entry name" value="4Fe4S_Fe_S_CS"/>
</dbReference>
<dbReference type="Proteomes" id="UP000265926">
    <property type="component" value="Unassembled WGS sequence"/>
</dbReference>
<evidence type="ECO:0000259" key="8">
    <source>
        <dbReference type="PROSITE" id="PS51379"/>
    </source>
</evidence>
<keyword evidence="2" id="KW-0004">4Fe-4S</keyword>
<sequence>MTELKNIFLQDSKIAFNKQHRRTLNFNISKYDEAVAKGKLRYTNLELAKQRASYFKEKVVSNLAAHLTEFEKNAQKNGIEVLWARDGKEAVEEIRKVLEAVNAKVLVKSKSMISEEIELNEHLEQAGYEPVETDLGEFIVQVAGEKPYHILTPAMHKSKEDVAALFNQKFDTPENSTPEELTKFVRGVLRKKFTSAEVGVTGSNFLVADIGGVALTENEGNGMMSVSFPKVHIVITGIEKIIPSVNDLALFFPLLATLGTGQQLTVYNSLFTGPKRSNETNGPEKMVVVLLDNNRSKIAEEKERYKALKCLRCGACLNACPIYKNVGGYTYNTTYSGPIGSVITPVMKGFKFDHLSFACTICGACTQVCPVKIPLHDLLLLNRKTSVETKHSSLGWNVGMKAYEWAFKKRRNLDLVNGSVKNGLLQMQANILGDRKQFPPVAKTSFSKQWKSHKTS</sequence>
<evidence type="ECO:0000256" key="6">
    <source>
        <dbReference type="ARBA" id="ARBA00023004"/>
    </source>
</evidence>
<dbReference type="InterPro" id="IPR003741">
    <property type="entry name" value="LUD_dom"/>
</dbReference>
<keyword evidence="1" id="KW-0813">Transport</keyword>
<evidence type="ECO:0000256" key="4">
    <source>
        <dbReference type="ARBA" id="ARBA00022737"/>
    </source>
</evidence>
<dbReference type="PROSITE" id="PS00198">
    <property type="entry name" value="4FE4S_FER_1"/>
    <property type="match status" value="2"/>
</dbReference>
<dbReference type="Pfam" id="PF02589">
    <property type="entry name" value="LUD_dom"/>
    <property type="match status" value="1"/>
</dbReference>
<dbReference type="InterPro" id="IPR004452">
    <property type="entry name" value="LutB/LldF"/>
</dbReference>
<proteinExistence type="predicted"/>
<evidence type="ECO:0000256" key="7">
    <source>
        <dbReference type="ARBA" id="ARBA00023014"/>
    </source>
</evidence>
<dbReference type="PANTHER" id="PTHR47153:SF2">
    <property type="entry name" value="LACTATE UTILIZATION PROTEIN B"/>
    <property type="match status" value="1"/>
</dbReference>
<dbReference type="Pfam" id="PF13183">
    <property type="entry name" value="Fer4_8"/>
    <property type="match status" value="1"/>
</dbReference>
<organism evidence="9 10">
    <name type="scientific">Maribellus luteus</name>
    <dbReference type="NCBI Taxonomy" id="2305463"/>
    <lineage>
        <taxon>Bacteria</taxon>
        <taxon>Pseudomonadati</taxon>
        <taxon>Bacteroidota</taxon>
        <taxon>Bacteroidia</taxon>
        <taxon>Marinilabiliales</taxon>
        <taxon>Prolixibacteraceae</taxon>
        <taxon>Maribellus</taxon>
    </lineage>
</organism>
<name>A0A399SX24_9BACT</name>
<feature type="domain" description="4Fe-4S ferredoxin-type" evidence="8">
    <location>
        <begin position="301"/>
        <end position="321"/>
    </location>
</feature>